<dbReference type="EMBL" id="CP094358">
    <property type="protein sequence ID" value="UOB16199.1"/>
    <property type="molecule type" value="Genomic_DNA"/>
</dbReference>
<dbReference type="PANTHER" id="PTHR43364:SF4">
    <property type="entry name" value="NAD(P)-LINKED OXIDOREDUCTASE SUPERFAMILY PROTEIN"/>
    <property type="match status" value="1"/>
</dbReference>
<dbReference type="Pfam" id="PF00248">
    <property type="entry name" value="Aldo_ket_red"/>
    <property type="match status" value="1"/>
</dbReference>
<evidence type="ECO:0000256" key="4">
    <source>
        <dbReference type="ARBA" id="ARBA00070119"/>
    </source>
</evidence>
<dbReference type="SUPFAM" id="SSF51430">
    <property type="entry name" value="NAD(P)-linked oxidoreductase"/>
    <property type="match status" value="1"/>
</dbReference>
<sequence>MKYTKLPGTDIDVSKICLGTMTWGKQNTEADGHEQMDYALNQGINFFDTAELYAIPIEKETQGETEKIIGTWFKKTGNRDKIILASKIAGPASQNRHFIREEGFTKKAFDNAIHGSLKRLQTDYIDLYQLHWPDRKANFFGRRGYTHTQENARWEDNIHEILHVLQNYIKEGKIRHIGLSNDVPWSTMRYVEEAKYNKLPKISTVQNPYNLLNRTYEIGMAEVSIRENVGLLPYSPLAFGRLTNKSIEKKGIEKARLTLFPFMARYNSENSLKATKMYYDLAKENGMSLATMALSFINTQPFVASNIIGATTMEQLKENISSIHIELNEEILQKINEIHELIPNPAP</sequence>
<name>A0A9E6ZIK9_9FLAO</name>
<reference evidence="6" key="1">
    <citation type="submission" date="2022-03" db="EMBL/GenBank/DDBJ databases">
        <title>Description of Abyssus ytuae gen. nov., sp. nov., a novel member of the family Flavobacteriaceae isolated from the sediment of Mariana Trench.</title>
        <authorList>
            <person name="Zhang J."/>
            <person name="Xu X."/>
        </authorList>
    </citation>
    <scope>NUCLEOTIDE SEQUENCE</scope>
    <source>
        <strain evidence="6">MT3330</strain>
    </source>
</reference>
<dbReference type="Proteomes" id="UP000831290">
    <property type="component" value="Chromosome"/>
</dbReference>
<dbReference type="InterPro" id="IPR036812">
    <property type="entry name" value="NAD(P)_OxRdtase_dom_sf"/>
</dbReference>
<dbReference type="CDD" id="cd19094">
    <property type="entry name" value="AKR_Tas-like"/>
    <property type="match status" value="1"/>
</dbReference>
<evidence type="ECO:0000259" key="5">
    <source>
        <dbReference type="Pfam" id="PF00248"/>
    </source>
</evidence>
<dbReference type="Gene3D" id="3.20.20.100">
    <property type="entry name" value="NADP-dependent oxidoreductase domain"/>
    <property type="match status" value="1"/>
</dbReference>
<evidence type="ECO:0000256" key="3">
    <source>
        <dbReference type="ARBA" id="ARBA00038157"/>
    </source>
</evidence>
<accession>A0A9E6ZIK9</accession>
<dbReference type="PANTHER" id="PTHR43364">
    <property type="entry name" value="NADH-SPECIFIC METHYLGLYOXAL REDUCTASE-RELATED"/>
    <property type="match status" value="1"/>
</dbReference>
<evidence type="ECO:0000313" key="6">
    <source>
        <dbReference type="EMBL" id="UOB16199.1"/>
    </source>
</evidence>
<dbReference type="KEGG" id="fbm:MQE35_10670"/>
<evidence type="ECO:0000256" key="2">
    <source>
        <dbReference type="ARBA" id="ARBA00023002"/>
    </source>
</evidence>
<organism evidence="6 7">
    <name type="scientific">Abyssalbus ytuae</name>
    <dbReference type="NCBI Taxonomy" id="2926907"/>
    <lineage>
        <taxon>Bacteria</taxon>
        <taxon>Pseudomonadati</taxon>
        <taxon>Bacteroidota</taxon>
        <taxon>Flavobacteriia</taxon>
        <taxon>Flavobacteriales</taxon>
        <taxon>Flavobacteriaceae</taxon>
        <taxon>Abyssalbus</taxon>
    </lineage>
</organism>
<feature type="domain" description="NADP-dependent oxidoreductase" evidence="5">
    <location>
        <begin position="15"/>
        <end position="339"/>
    </location>
</feature>
<dbReference type="AlphaFoldDB" id="A0A9E6ZIK9"/>
<dbReference type="GO" id="GO:0016491">
    <property type="term" value="F:oxidoreductase activity"/>
    <property type="evidence" value="ECO:0007669"/>
    <property type="project" value="UniProtKB-KW"/>
</dbReference>
<gene>
    <name evidence="6" type="ORF">MQE35_10670</name>
</gene>
<evidence type="ECO:0000256" key="1">
    <source>
        <dbReference type="ARBA" id="ARBA00022857"/>
    </source>
</evidence>
<keyword evidence="7" id="KW-1185">Reference proteome</keyword>
<dbReference type="InterPro" id="IPR050523">
    <property type="entry name" value="AKR_Detox_Biosynth"/>
</dbReference>
<dbReference type="InterPro" id="IPR023210">
    <property type="entry name" value="NADP_OxRdtase_dom"/>
</dbReference>
<proteinExistence type="inferred from homology"/>
<dbReference type="RefSeq" id="WP_255841365.1">
    <property type="nucleotide sequence ID" value="NZ_CP094358.1"/>
</dbReference>
<protein>
    <recommendedName>
        <fullName evidence="4">Protein tas</fullName>
    </recommendedName>
</protein>
<keyword evidence="1" id="KW-0521">NADP</keyword>
<dbReference type="FunFam" id="3.20.20.100:FF:000005">
    <property type="entry name" value="NADP(H)-dependent aldo-keto reductase"/>
    <property type="match status" value="1"/>
</dbReference>
<comment type="similarity">
    <text evidence="3">Belongs to the aldo/keto reductase family. Aldo/keto reductase 2 subfamily.</text>
</comment>
<keyword evidence="2" id="KW-0560">Oxidoreductase</keyword>
<evidence type="ECO:0000313" key="7">
    <source>
        <dbReference type="Proteomes" id="UP000831290"/>
    </source>
</evidence>